<keyword evidence="4 8" id="KW-0378">Hydrolase</keyword>
<comment type="similarity">
    <text evidence="7 8">Belongs to the peptidase M32 family.</text>
</comment>
<evidence type="ECO:0000313" key="12">
    <source>
        <dbReference type="Proteomes" id="UP000256869"/>
    </source>
</evidence>
<evidence type="ECO:0000313" key="11">
    <source>
        <dbReference type="EMBL" id="RED60328.1"/>
    </source>
</evidence>
<dbReference type="EMBL" id="QRDY01000006">
    <property type="protein sequence ID" value="RED60328.1"/>
    <property type="molecule type" value="Genomic_DNA"/>
</dbReference>
<evidence type="ECO:0000256" key="3">
    <source>
        <dbReference type="ARBA" id="ARBA00022723"/>
    </source>
</evidence>
<protein>
    <recommendedName>
        <fullName evidence="8">Metal-dependent carboxypeptidase</fullName>
        <ecNumber evidence="8">3.4.17.19</ecNumber>
    </recommendedName>
</protein>
<dbReference type="InterPro" id="IPR001333">
    <property type="entry name" value="Peptidase_M32_Taq"/>
</dbReference>
<dbReference type="SUPFAM" id="SSF55486">
    <property type="entry name" value="Metalloproteases ('zincins'), catalytic domain"/>
    <property type="match status" value="1"/>
</dbReference>
<reference evidence="11 12" key="1">
    <citation type="submission" date="2018-07" db="EMBL/GenBank/DDBJ databases">
        <title>Genomic Encyclopedia of Type Strains, Phase III (KMG-III): the genomes of soil and plant-associated and newly described type strains.</title>
        <authorList>
            <person name="Whitman W."/>
        </authorList>
    </citation>
    <scope>NUCLEOTIDE SEQUENCE [LARGE SCALE GENOMIC DNA]</scope>
    <source>
        <strain evidence="11 12">CECT 8236</strain>
    </source>
</reference>
<feature type="active site" description="Proton donor/acceptor" evidence="10">
    <location>
        <position position="273"/>
    </location>
</feature>
<evidence type="ECO:0000256" key="1">
    <source>
        <dbReference type="ARBA" id="ARBA00022645"/>
    </source>
</evidence>
<comment type="caution">
    <text evidence="11">The sequence shown here is derived from an EMBL/GenBank/DDBJ whole genome shotgun (WGS) entry which is preliminary data.</text>
</comment>
<evidence type="ECO:0000256" key="8">
    <source>
        <dbReference type="PIRNR" id="PIRNR006615"/>
    </source>
</evidence>
<dbReference type="RefSeq" id="WP_115993041.1">
    <property type="nucleotide sequence ID" value="NZ_QRDY01000006.1"/>
</dbReference>
<keyword evidence="5 8" id="KW-0482">Metalloprotease</keyword>
<dbReference type="PANTHER" id="PTHR34217">
    <property type="entry name" value="METAL-DEPENDENT CARBOXYPEPTIDASE"/>
    <property type="match status" value="1"/>
</dbReference>
<dbReference type="Proteomes" id="UP000256869">
    <property type="component" value="Unassembled WGS sequence"/>
</dbReference>
<keyword evidence="1 8" id="KW-0121">Carboxypeptidase</keyword>
<dbReference type="FunFam" id="1.10.1370.30:FF:000003">
    <property type="entry name" value="Thermostable carboxypeptidase 1"/>
    <property type="match status" value="1"/>
</dbReference>
<dbReference type="GO" id="GO:0008270">
    <property type="term" value="F:zinc ion binding"/>
    <property type="evidence" value="ECO:0007669"/>
    <property type="project" value="UniProtKB-ARBA"/>
</dbReference>
<comment type="cofactor">
    <cofactor evidence="9">
        <name>Zn(2+)</name>
        <dbReference type="ChEBI" id="CHEBI:29105"/>
    </cofactor>
    <text evidence="9">Binds 1 zinc ion per subunit.</text>
</comment>
<dbReference type="Gene3D" id="1.10.1370.30">
    <property type="match status" value="1"/>
</dbReference>
<comment type="function">
    <text evidence="8">Broad specificity carboxypetidase that releases amino acids sequentially from the C-terminus, including neutral, aromatic, polar and basic residues.</text>
</comment>
<keyword evidence="2 8" id="KW-0645">Protease</keyword>
<keyword evidence="12" id="KW-1185">Reference proteome</keyword>
<evidence type="ECO:0000256" key="4">
    <source>
        <dbReference type="ARBA" id="ARBA00022801"/>
    </source>
</evidence>
<dbReference type="EC" id="3.4.17.19" evidence="8"/>
<dbReference type="AlphaFoldDB" id="A0A3D9IF04"/>
<evidence type="ECO:0000256" key="6">
    <source>
        <dbReference type="ARBA" id="ARBA00052755"/>
    </source>
</evidence>
<dbReference type="PANTHER" id="PTHR34217:SF1">
    <property type="entry name" value="CARBOXYPEPTIDASE 1"/>
    <property type="match status" value="1"/>
</dbReference>
<dbReference type="PROSITE" id="PS52034">
    <property type="entry name" value="PEPTIDASE_M32"/>
    <property type="match status" value="1"/>
</dbReference>
<accession>A0A3D9IF04</accession>
<dbReference type="CDD" id="cd06460">
    <property type="entry name" value="M32_Taq"/>
    <property type="match status" value="1"/>
</dbReference>
<evidence type="ECO:0000256" key="9">
    <source>
        <dbReference type="PIRSR" id="PIRSR006615-1"/>
    </source>
</evidence>
<evidence type="ECO:0000256" key="10">
    <source>
        <dbReference type="PIRSR" id="PIRSR006615-2"/>
    </source>
</evidence>
<feature type="binding site" evidence="9">
    <location>
        <position position="302"/>
    </location>
    <ligand>
        <name>Zn(2+)</name>
        <dbReference type="ChEBI" id="CHEBI:29105"/>
        <note>catalytic</note>
    </ligand>
</feature>
<evidence type="ECO:0000256" key="7">
    <source>
        <dbReference type="ARBA" id="ARBA00061580"/>
    </source>
</evidence>
<dbReference type="GO" id="GO:0006508">
    <property type="term" value="P:proteolysis"/>
    <property type="evidence" value="ECO:0007669"/>
    <property type="project" value="UniProtKB-UniRule"/>
</dbReference>
<dbReference type="PIRSF" id="PIRSF006615">
    <property type="entry name" value="Zn_crbxpep_Taq"/>
    <property type="match status" value="1"/>
</dbReference>
<proteinExistence type="inferred from homology"/>
<evidence type="ECO:0000256" key="5">
    <source>
        <dbReference type="ARBA" id="ARBA00023049"/>
    </source>
</evidence>
<dbReference type="OrthoDB" id="9772308at2"/>
<name>A0A3D9IF04_9BACL</name>
<dbReference type="PRINTS" id="PR00998">
    <property type="entry name" value="CRBOXYPTASET"/>
</dbReference>
<keyword evidence="3 8" id="KW-0479">Metal-binding</keyword>
<feature type="binding site" evidence="9">
    <location>
        <position position="276"/>
    </location>
    <ligand>
        <name>Zn(2+)</name>
        <dbReference type="ChEBI" id="CHEBI:29105"/>
        <note>catalytic</note>
    </ligand>
</feature>
<dbReference type="Pfam" id="PF02074">
    <property type="entry name" value="Peptidase_M32"/>
    <property type="match status" value="1"/>
</dbReference>
<comment type="catalytic activity">
    <reaction evidence="6 8">
        <text>Release of a C-terminal amino acid with broad specificity, except for -Pro.</text>
        <dbReference type="EC" id="3.4.17.19"/>
    </reaction>
</comment>
<gene>
    <name evidence="11" type="ORF">DFP95_106117</name>
</gene>
<keyword evidence="9" id="KW-0862">Zinc</keyword>
<organism evidence="11 12">
    <name type="scientific">Cohnella lupini</name>
    <dbReference type="NCBI Taxonomy" id="1294267"/>
    <lineage>
        <taxon>Bacteria</taxon>
        <taxon>Bacillati</taxon>
        <taxon>Bacillota</taxon>
        <taxon>Bacilli</taxon>
        <taxon>Bacillales</taxon>
        <taxon>Paenibacillaceae</taxon>
        <taxon>Cohnella</taxon>
    </lineage>
</organism>
<sequence length="509" mass="58396">MSNEKRATASPLERFRELTGQIKQYEEILGLVYWDMRTGAPRKGIPQRSEAVGALSSETFKLSTSAEMGELLEMLNEPDQRSRLGEIDRRLVEETTKEYDRNRKIPPELYREYVVLTSQAESAWEEAKEKNDFPGFVPYLEKIIAINRQFIELWGVKTTPYDTLLDMYEPGLTTDELDRLFGELRNRLVPLAERIANSPNKPDTSFLEGTFDKEAQKKFSKHILNEMGYDFEAGRLDESVHPFATGLSTGDVRITTRYLPDDITSALFGTIHEGGHALYEQNIQAELEGTTLCTGTSMGIHESQSRLWENMIGRSLGFWQRYLPDLQAHFPGQLDGVTAEQFYRGINVVEPSLIRIEADELTYNLHIMIRYEIEKMLFNENLNPRDLPEVWNNKYKEALGITPPNDAQGVLQDVHWSGGAFGYFPSYSLGNMYGAQMMNIARGKLPDLDAQIAEGRLLPLKEWLTEQVYRHGKLLKPSEIIERISGQPLQSSYLCDYLEKKYREIYSLE</sequence>
<feature type="binding site" evidence="9">
    <location>
        <position position="272"/>
    </location>
    <ligand>
        <name>Zn(2+)</name>
        <dbReference type="ChEBI" id="CHEBI:29105"/>
        <note>catalytic</note>
    </ligand>
</feature>
<dbReference type="GO" id="GO:0004181">
    <property type="term" value="F:metallocarboxypeptidase activity"/>
    <property type="evidence" value="ECO:0007669"/>
    <property type="project" value="UniProtKB-UniRule"/>
</dbReference>
<evidence type="ECO:0000256" key="2">
    <source>
        <dbReference type="ARBA" id="ARBA00022670"/>
    </source>
</evidence>